<evidence type="ECO:0000313" key="1">
    <source>
        <dbReference type="EMBL" id="LAB09235.1"/>
    </source>
</evidence>
<reference evidence="1" key="1">
    <citation type="submission" date="2017-07" db="EMBL/GenBank/DDBJ databases">
        <authorList>
            <person name="Mikheyev A."/>
            <person name="Grau M."/>
        </authorList>
    </citation>
    <scope>NUCLEOTIDE SEQUENCE</scope>
    <source>
        <tissue evidence="1">Venom_gland</tissue>
    </source>
</reference>
<protein>
    <recommendedName>
        <fullName evidence="2">L1 transposable element RRM domain-containing protein</fullName>
    </recommendedName>
</protein>
<evidence type="ECO:0008006" key="2">
    <source>
        <dbReference type="Google" id="ProtNLM"/>
    </source>
</evidence>
<dbReference type="EMBL" id="IACL01068770">
    <property type="protein sequence ID" value="LAB09235.1"/>
    <property type="molecule type" value="Transcribed_RNA"/>
</dbReference>
<name>A0A2D4KKK6_9SAUR</name>
<accession>A0A2D4KKK6</accession>
<dbReference type="AlphaFoldDB" id="A0A2D4KKK6"/>
<dbReference type="Gene3D" id="3.30.70.1820">
    <property type="entry name" value="L1 transposable element, RRM domain"/>
    <property type="match status" value="1"/>
</dbReference>
<sequence>MDKAATYLRFQNIVESRGEDLEQLMAEILAGLVEKDKDDILREFDEVYRVSRNYARHHKCPREVHIRFMRRSVQDIIYKMSRDESITYKGKEVLVLKQIPRRVREQRQDYTFLAAHLN</sequence>
<organism evidence="1">
    <name type="scientific">Micrurus paraensis</name>
    <dbReference type="NCBI Taxonomy" id="1970185"/>
    <lineage>
        <taxon>Eukaryota</taxon>
        <taxon>Metazoa</taxon>
        <taxon>Chordata</taxon>
        <taxon>Craniata</taxon>
        <taxon>Vertebrata</taxon>
        <taxon>Euteleostomi</taxon>
        <taxon>Lepidosauria</taxon>
        <taxon>Squamata</taxon>
        <taxon>Bifurcata</taxon>
        <taxon>Unidentata</taxon>
        <taxon>Episquamata</taxon>
        <taxon>Toxicofera</taxon>
        <taxon>Serpentes</taxon>
        <taxon>Colubroidea</taxon>
        <taxon>Elapidae</taxon>
        <taxon>Elapinae</taxon>
        <taxon>Micrurus</taxon>
    </lineage>
</organism>
<reference evidence="1" key="2">
    <citation type="submission" date="2017-11" db="EMBL/GenBank/DDBJ databases">
        <title>Coralsnake Venomics: Analyses of Venom Gland Transcriptomes and Proteomes of Six Brazilian Taxa.</title>
        <authorList>
            <person name="Aird S.D."/>
            <person name="Jorge da Silva N."/>
            <person name="Qiu L."/>
            <person name="Villar-Briones A."/>
            <person name="Aparecida-Saddi V."/>
            <person name="Campos-Telles M.P."/>
            <person name="Grau M."/>
            <person name="Mikheyev A.S."/>
        </authorList>
    </citation>
    <scope>NUCLEOTIDE SEQUENCE</scope>
    <source>
        <tissue evidence="1">Venom_gland</tissue>
    </source>
</reference>
<proteinExistence type="predicted"/>